<name>A0A254TD22_9BURK</name>
<dbReference type="RefSeq" id="WP_088706128.1">
    <property type="nucleotide sequence ID" value="NZ_LSTO01000001.1"/>
</dbReference>
<dbReference type="OrthoDB" id="8777708at2"/>
<comment type="caution">
    <text evidence="1">The sequence shown here is derived from an EMBL/GenBank/DDBJ whole genome shotgun (WGS) entry which is preliminary data.</text>
</comment>
<evidence type="ECO:0000313" key="1">
    <source>
        <dbReference type="EMBL" id="OWW19212.1"/>
    </source>
</evidence>
<dbReference type="GO" id="GO:0003677">
    <property type="term" value="F:DNA binding"/>
    <property type="evidence" value="ECO:0007669"/>
    <property type="project" value="InterPro"/>
</dbReference>
<dbReference type="EMBL" id="LSTO01000001">
    <property type="protein sequence ID" value="OWW19212.1"/>
    <property type="molecule type" value="Genomic_DNA"/>
</dbReference>
<protein>
    <submittedName>
        <fullName evidence="1">Uncharacterized protein</fullName>
    </submittedName>
</protein>
<dbReference type="InterPro" id="IPR010982">
    <property type="entry name" value="Lambda_DNA-bd_dom_sf"/>
</dbReference>
<keyword evidence="2" id="KW-1185">Reference proteome</keyword>
<evidence type="ECO:0000313" key="2">
    <source>
        <dbReference type="Proteomes" id="UP000197535"/>
    </source>
</evidence>
<dbReference type="Gene3D" id="1.10.260.40">
    <property type="entry name" value="lambda repressor-like DNA-binding domains"/>
    <property type="match status" value="1"/>
</dbReference>
<accession>A0A254TD22</accession>
<sequence length="122" mass="13746">MRKNTAIVHRAGYTPNHLLDTLMVKLEVKSDAALARSLGIPASTISKVRHRQMAVNSSLLLAAHEVTEMSIRELRNLLGDTETRYWLGDLDFGRTKERIPAFLERPRMVPPSSQPMQMQGHA</sequence>
<organism evidence="1 2">
    <name type="scientific">Noviherbaspirillum denitrificans</name>
    <dbReference type="NCBI Taxonomy" id="1968433"/>
    <lineage>
        <taxon>Bacteria</taxon>
        <taxon>Pseudomonadati</taxon>
        <taxon>Pseudomonadota</taxon>
        <taxon>Betaproteobacteria</taxon>
        <taxon>Burkholderiales</taxon>
        <taxon>Oxalobacteraceae</taxon>
        <taxon>Noviherbaspirillum</taxon>
    </lineage>
</organism>
<reference evidence="1 2" key="1">
    <citation type="submission" date="2016-02" db="EMBL/GenBank/DDBJ databases">
        <authorList>
            <person name="Wen L."/>
            <person name="He K."/>
            <person name="Yang H."/>
        </authorList>
    </citation>
    <scope>NUCLEOTIDE SEQUENCE [LARGE SCALE GENOMIC DNA]</scope>
    <source>
        <strain evidence="1 2">TSA40</strain>
    </source>
</reference>
<dbReference type="Proteomes" id="UP000197535">
    <property type="component" value="Unassembled WGS sequence"/>
</dbReference>
<proteinExistence type="predicted"/>
<dbReference type="AlphaFoldDB" id="A0A254TD22"/>
<gene>
    <name evidence="1" type="ORF">AYR66_06565</name>
</gene>